<reference evidence="1" key="1">
    <citation type="journal article" date="2014" name="Appl. Environ. Microbiol.">
        <title>Detection and genomic characterization of motility in Lactobacillus curvatus: confirmation of motility in a species outside the Lactobacillus salivarius clade.</title>
        <authorList>
            <person name="Cousin F.J."/>
            <person name="Lynch S.M."/>
            <person name="Harris H.M."/>
            <person name="McCann A."/>
            <person name="Lynch D.B."/>
            <person name="Neville B.A."/>
            <person name="Irisawa T."/>
            <person name="Okada S."/>
            <person name="Endo A."/>
            <person name="O'Toole P.W."/>
        </authorList>
    </citation>
    <scope>NUCLEOTIDE SEQUENCE</scope>
    <source>
        <strain evidence="1">DSM 16230</strain>
    </source>
</reference>
<gene>
    <name evidence="1" type="primary">flgN</name>
</gene>
<dbReference type="GeneID" id="98307850"/>
<evidence type="ECO:0000313" key="1">
    <source>
        <dbReference type="EMBL" id="AJA34285.1"/>
    </source>
</evidence>
<keyword evidence="1" id="KW-0282">Flagellum</keyword>
<sequence>MQETEFQVQLKKFSRILKREKQFLIKDQAEELLALVAQKEQFVPLLQNYEGEISADTRQLLRQIKVQQVENTLLTQQAIGYQKMLMAAVKANLKNPAGTYSKNAEVFDTQRTAMIDREV</sequence>
<keyword evidence="1" id="KW-0969">Cilium</keyword>
<organism evidence="1">
    <name type="scientific">Liquorilactobacillus satsumensis</name>
    <dbReference type="NCBI Taxonomy" id="259059"/>
    <lineage>
        <taxon>Bacteria</taxon>
        <taxon>Bacillati</taxon>
        <taxon>Bacillota</taxon>
        <taxon>Bacilli</taxon>
        <taxon>Lactobacillales</taxon>
        <taxon>Lactobacillaceae</taxon>
        <taxon>Liquorilactobacillus</taxon>
    </lineage>
</organism>
<proteinExistence type="predicted"/>
<keyword evidence="1" id="KW-0966">Cell projection</keyword>
<dbReference type="EMBL" id="KM886870">
    <property type="protein sequence ID" value="AJA34285.1"/>
    <property type="molecule type" value="Genomic_DNA"/>
</dbReference>
<protein>
    <submittedName>
        <fullName evidence="1">Flagella synthesis protein FlgN</fullName>
    </submittedName>
</protein>
<dbReference type="AlphaFoldDB" id="A0A0A7RGE4"/>
<dbReference type="RefSeq" id="WP_056960595.1">
    <property type="nucleotide sequence ID" value="NZ_JAGPZG010000010.1"/>
</dbReference>
<accession>A0A0A7RGE4</accession>
<name>A0A0A7RGE4_9LACO</name>